<feature type="region of interest" description="Disordered" evidence="1">
    <location>
        <begin position="1"/>
        <end position="21"/>
    </location>
</feature>
<gene>
    <name evidence="3" type="ORF">Poly30_15690</name>
</gene>
<keyword evidence="2" id="KW-1133">Transmembrane helix</keyword>
<keyword evidence="4" id="KW-1185">Reference proteome</keyword>
<evidence type="ECO:0000313" key="4">
    <source>
        <dbReference type="Proteomes" id="UP000320390"/>
    </source>
</evidence>
<protein>
    <submittedName>
        <fullName evidence="3">Uncharacterized protein</fullName>
    </submittedName>
</protein>
<sequence length="866" mass="92743">MPYISRNARTRPEDDRSTLFGSSRRGSSLMTAIILLAVLSTLLAAFLNTASDDSRAAATRSGRFEIKRSASSVNRLAAQSIWGSYAQTLGGADTTLLTLRNHMDGLGLTDQAGLVPAPIDYTNQIGLPQNGAGELVLGDTTVNSVLVHREDDGRVISLFVTSVTTTTEGQRRLRHTVTDVFSIDAPTWRGLDFALLANNINCIMCHTEIDDVERVYGMGGLAGPAGPGRARVGSIESFMFRSDPDSTIAGTLYLGGNGTDEHGNPIADWGALNLKAAELDTEGRVLADAFGNLNLQDLSPADPGAPAPFENLYLNYLDATEQIDGEMPGTFPLPFRDDGGIDLATGDLTTDGAGNRTVDDNEFAATTAGFTGAVTGGRIGLSAPGSQVTTAAGASALLAGTETDLGASNQGNVVLTGTELDPIRIDGSVAIDGDLIISGKIEGQGSLWVRGNIYVLGDLEYNDAIVSGQRQFGISPSGQANSLGLTAGGNVVLGDIYRPQWQESGVVSGSDSDKWNFTLEQAAAFNGKEWVKTQPTLPGKPVLVPSTTATSQEIFIETIEIEQVPVYKSVPNGTFWDKPVYGSVLVGQEEVPIYETVFHASTLDPPYDNSWSEQVQVGTTMKDKYEWQQTGTVPVENVDQVLDYYDEVPKTVYTSYDPPQFTDVDVTTMVWHTPTYSNPGYMGPDYAARYYQFGPGDPVPIQNKDGYFDDSKGLWVMEEGVTGWDTTKLTLADPDDPTDPILFPTTGREAAVTTLEPTDSWMDPDILRSMIQDSLMARDSSEPVKLDATVYSANSIFGLLPRSPSEGTNGAMRVQGALLAADVGLLAPRGLQLYYDSRGKDVLDIRDEQDLGLRFVGTLPAPLPVP</sequence>
<dbReference type="RefSeq" id="WP_145195923.1">
    <property type="nucleotide sequence ID" value="NZ_CP036434.1"/>
</dbReference>
<proteinExistence type="predicted"/>
<dbReference type="OrthoDB" id="23758at2"/>
<feature type="transmembrane region" description="Helical" evidence="2">
    <location>
        <begin position="29"/>
        <end position="47"/>
    </location>
</feature>
<evidence type="ECO:0000256" key="2">
    <source>
        <dbReference type="SAM" id="Phobius"/>
    </source>
</evidence>
<keyword evidence="2" id="KW-0472">Membrane</keyword>
<accession>A0A518EPP9</accession>
<dbReference type="AlphaFoldDB" id="A0A518EPP9"/>
<name>A0A518EPP9_9BACT</name>
<reference evidence="3 4" key="1">
    <citation type="submission" date="2019-02" db="EMBL/GenBank/DDBJ databases">
        <title>Deep-cultivation of Planctomycetes and their phenomic and genomic characterization uncovers novel biology.</title>
        <authorList>
            <person name="Wiegand S."/>
            <person name="Jogler M."/>
            <person name="Boedeker C."/>
            <person name="Pinto D."/>
            <person name="Vollmers J."/>
            <person name="Rivas-Marin E."/>
            <person name="Kohn T."/>
            <person name="Peeters S.H."/>
            <person name="Heuer A."/>
            <person name="Rast P."/>
            <person name="Oberbeckmann S."/>
            <person name="Bunk B."/>
            <person name="Jeske O."/>
            <person name="Meyerdierks A."/>
            <person name="Storesund J.E."/>
            <person name="Kallscheuer N."/>
            <person name="Luecker S."/>
            <person name="Lage O.M."/>
            <person name="Pohl T."/>
            <person name="Merkel B.J."/>
            <person name="Hornburger P."/>
            <person name="Mueller R.-W."/>
            <person name="Bruemmer F."/>
            <person name="Labrenz M."/>
            <person name="Spormann A.M."/>
            <person name="Op den Camp H."/>
            <person name="Overmann J."/>
            <person name="Amann R."/>
            <person name="Jetten M.S.M."/>
            <person name="Mascher T."/>
            <person name="Medema M.H."/>
            <person name="Devos D.P."/>
            <person name="Kaster A.-K."/>
            <person name="Ovreas L."/>
            <person name="Rohde M."/>
            <person name="Galperin M.Y."/>
            <person name="Jogler C."/>
        </authorList>
    </citation>
    <scope>NUCLEOTIDE SEQUENCE [LARGE SCALE GENOMIC DNA]</scope>
    <source>
        <strain evidence="3 4">Poly30</strain>
    </source>
</reference>
<evidence type="ECO:0000256" key="1">
    <source>
        <dbReference type="SAM" id="MobiDB-lite"/>
    </source>
</evidence>
<keyword evidence="2" id="KW-0812">Transmembrane</keyword>
<dbReference type="EMBL" id="CP036434">
    <property type="protein sequence ID" value="QDV06065.1"/>
    <property type="molecule type" value="Genomic_DNA"/>
</dbReference>
<organism evidence="3 4">
    <name type="scientific">Saltatorellus ferox</name>
    <dbReference type="NCBI Taxonomy" id="2528018"/>
    <lineage>
        <taxon>Bacteria</taxon>
        <taxon>Pseudomonadati</taxon>
        <taxon>Planctomycetota</taxon>
        <taxon>Planctomycetia</taxon>
        <taxon>Planctomycetia incertae sedis</taxon>
        <taxon>Saltatorellus</taxon>
    </lineage>
</organism>
<evidence type="ECO:0000313" key="3">
    <source>
        <dbReference type="EMBL" id="QDV06065.1"/>
    </source>
</evidence>
<dbReference type="Proteomes" id="UP000320390">
    <property type="component" value="Chromosome"/>
</dbReference>